<dbReference type="SUPFAM" id="SSF52540">
    <property type="entry name" value="P-loop containing nucleoside triphosphate hydrolases"/>
    <property type="match status" value="1"/>
</dbReference>
<dbReference type="Gene3D" id="3.30.450.90">
    <property type="match status" value="1"/>
</dbReference>
<evidence type="ECO:0000256" key="1">
    <source>
        <dbReference type="ARBA" id="ARBA00006611"/>
    </source>
</evidence>
<dbReference type="FunFam" id="3.30.450.90:FF:000001">
    <property type="entry name" value="Type II secretion system ATPase GspE"/>
    <property type="match status" value="1"/>
</dbReference>
<dbReference type="Proteomes" id="UP000184038">
    <property type="component" value="Unassembled WGS sequence"/>
</dbReference>
<proteinExistence type="inferred from homology"/>
<evidence type="ECO:0000256" key="3">
    <source>
        <dbReference type="ARBA" id="ARBA00022840"/>
    </source>
</evidence>
<dbReference type="InterPro" id="IPR003593">
    <property type="entry name" value="AAA+_ATPase"/>
</dbReference>
<dbReference type="InterPro" id="IPR001482">
    <property type="entry name" value="T2SS/T4SS_dom"/>
</dbReference>
<dbReference type="GO" id="GO:0005886">
    <property type="term" value="C:plasma membrane"/>
    <property type="evidence" value="ECO:0007669"/>
    <property type="project" value="TreeGrafter"/>
</dbReference>
<dbReference type="CDD" id="cd01129">
    <property type="entry name" value="PulE-GspE-like"/>
    <property type="match status" value="1"/>
</dbReference>
<dbReference type="FunFam" id="3.40.50.300:FF:000398">
    <property type="entry name" value="Type IV pilus assembly ATPase PilB"/>
    <property type="match status" value="1"/>
</dbReference>
<dbReference type="EMBL" id="FRCP01000007">
    <property type="protein sequence ID" value="SHM23317.1"/>
    <property type="molecule type" value="Genomic_DNA"/>
</dbReference>
<keyword evidence="6" id="KW-1185">Reference proteome</keyword>
<dbReference type="GO" id="GO:0016887">
    <property type="term" value="F:ATP hydrolysis activity"/>
    <property type="evidence" value="ECO:0007669"/>
    <property type="project" value="TreeGrafter"/>
</dbReference>
<dbReference type="OrthoDB" id="9808272at2"/>
<dbReference type="InterPro" id="IPR037257">
    <property type="entry name" value="T2SS_E_N_sf"/>
</dbReference>
<evidence type="ECO:0000256" key="2">
    <source>
        <dbReference type="ARBA" id="ARBA00022741"/>
    </source>
</evidence>
<dbReference type="PANTHER" id="PTHR30258:SF1">
    <property type="entry name" value="PROTEIN TRANSPORT PROTEIN HOFB HOMOLOG"/>
    <property type="match status" value="1"/>
</dbReference>
<dbReference type="PROSITE" id="PS00662">
    <property type="entry name" value="T2SP_E"/>
    <property type="match status" value="1"/>
</dbReference>
<keyword evidence="2" id="KW-0547">Nucleotide-binding</keyword>
<organism evidence="5 6">
    <name type="scientific">Anaerosporobacter mobilis DSM 15930</name>
    <dbReference type="NCBI Taxonomy" id="1120996"/>
    <lineage>
        <taxon>Bacteria</taxon>
        <taxon>Bacillati</taxon>
        <taxon>Bacillota</taxon>
        <taxon>Clostridia</taxon>
        <taxon>Lachnospirales</taxon>
        <taxon>Lachnospiraceae</taxon>
        <taxon>Anaerosporobacter</taxon>
    </lineage>
</organism>
<dbReference type="FunFam" id="3.30.300.160:FF:000002">
    <property type="entry name" value="Type II secretion system protein E"/>
    <property type="match status" value="1"/>
</dbReference>
<keyword evidence="3" id="KW-0067">ATP-binding</keyword>
<name>A0A1M7H5R6_9FIRM</name>
<comment type="similarity">
    <text evidence="1">Belongs to the GSP E family.</text>
</comment>
<feature type="domain" description="Bacterial type II secretion system protein E" evidence="4">
    <location>
        <begin position="386"/>
        <end position="400"/>
    </location>
</feature>
<dbReference type="PANTHER" id="PTHR30258">
    <property type="entry name" value="TYPE II SECRETION SYSTEM PROTEIN GSPE-RELATED"/>
    <property type="match status" value="1"/>
</dbReference>
<dbReference type="Gene3D" id="3.30.300.160">
    <property type="entry name" value="Type II secretion system, protein E, N-terminal domain"/>
    <property type="match status" value="1"/>
</dbReference>
<sequence>MEFYSKKRKRLGDLLIASNCITQDQLVVALAKQKLTRKKLGETLVDMNMISEQDIVEALHTQLGLDVVNLSRIRIEESIIRLSNENILRKYSMMPYEFKENYPNVLRVAMSDPLDIVAIDDLAIVTNYQIEAVVATPTEIITAIEKYYGNAEAMAVAERYSKERENLYPNLEGKEEDKEDVKNSPIVLLIKKIIEQAVRQRASDIHIEPLKESIRVRYRVDGVLTEVMKYDYSLLSALVARIKVIGEMDISEKRKPQDGRITSIIDKQEYDIRVSILPTVYGEKVVMRLTAKHGLTKSKLELGFSSDEMDKFNRILSNPYGIILVTGPTGSGKSTTLYTALSELNKEDVNIITVEDPVEANVDGVNQVQVNTKADLTFASALRSILRQDPDIIMIGEMRDSETAEIAVKASITGHLVVSTLHTNDAASSIIRLVDMGIEPYLIADSVVGVIAQRLVRRLCSYCKQGRLADPFEKQILGIDVEEEVTVYVPCGCHMCNDTGYIGRIGVYEIMPITTAVKECVSHKASAEAIKKTAEKEGLVTLHKAGVKHVLEGITSVAELMKIIAKV</sequence>
<dbReference type="AlphaFoldDB" id="A0A1M7H5R6"/>
<dbReference type="InterPro" id="IPR027417">
    <property type="entry name" value="P-loop_NTPase"/>
</dbReference>
<dbReference type="STRING" id="1120996.SAMN02746066_01282"/>
<dbReference type="Gene3D" id="3.40.50.300">
    <property type="entry name" value="P-loop containing nucleotide triphosphate hydrolases"/>
    <property type="match status" value="1"/>
</dbReference>
<dbReference type="Pfam" id="PF00437">
    <property type="entry name" value="T2SSE"/>
    <property type="match status" value="1"/>
</dbReference>
<evidence type="ECO:0000313" key="6">
    <source>
        <dbReference type="Proteomes" id="UP000184038"/>
    </source>
</evidence>
<dbReference type="SUPFAM" id="SSF160246">
    <property type="entry name" value="EspE N-terminal domain-like"/>
    <property type="match status" value="1"/>
</dbReference>
<accession>A0A1M7H5R6</accession>
<dbReference type="InterPro" id="IPR007831">
    <property type="entry name" value="T2SS_GspE_N"/>
</dbReference>
<reference evidence="5 6" key="1">
    <citation type="submission" date="2016-11" db="EMBL/GenBank/DDBJ databases">
        <authorList>
            <person name="Jaros S."/>
            <person name="Januszkiewicz K."/>
            <person name="Wedrychowicz H."/>
        </authorList>
    </citation>
    <scope>NUCLEOTIDE SEQUENCE [LARGE SCALE GENOMIC DNA]</scope>
    <source>
        <strain evidence="5 6">DSM 15930</strain>
    </source>
</reference>
<dbReference type="SMART" id="SM00382">
    <property type="entry name" value="AAA"/>
    <property type="match status" value="1"/>
</dbReference>
<protein>
    <submittedName>
        <fullName evidence="5">Type IV pilus assembly protein PilB</fullName>
    </submittedName>
</protein>
<evidence type="ECO:0000313" key="5">
    <source>
        <dbReference type="EMBL" id="SHM23317.1"/>
    </source>
</evidence>
<dbReference type="Pfam" id="PF05157">
    <property type="entry name" value="MshEN"/>
    <property type="match status" value="1"/>
</dbReference>
<dbReference type="RefSeq" id="WP_073284788.1">
    <property type="nucleotide sequence ID" value="NZ_FRCP01000007.1"/>
</dbReference>
<dbReference type="GO" id="GO:0005524">
    <property type="term" value="F:ATP binding"/>
    <property type="evidence" value="ECO:0007669"/>
    <property type="project" value="UniProtKB-KW"/>
</dbReference>
<gene>
    <name evidence="5" type="ORF">SAMN02746066_01282</name>
</gene>
<evidence type="ECO:0000259" key="4">
    <source>
        <dbReference type="PROSITE" id="PS00662"/>
    </source>
</evidence>